<proteinExistence type="predicted"/>
<dbReference type="PROSITE" id="PS51257">
    <property type="entry name" value="PROKAR_LIPOPROTEIN"/>
    <property type="match status" value="1"/>
</dbReference>
<keyword evidence="1" id="KW-0732">Signal</keyword>
<dbReference type="InterPro" id="IPR011041">
    <property type="entry name" value="Quinoprot_gluc/sorb_DH_b-prop"/>
</dbReference>
<dbReference type="SUPFAM" id="SSF50952">
    <property type="entry name" value="Soluble quinoprotein glucose dehydrogenase"/>
    <property type="match status" value="1"/>
</dbReference>
<dbReference type="AlphaFoldDB" id="A0A501WLY0"/>
<evidence type="ECO:0000256" key="1">
    <source>
        <dbReference type="SAM" id="SignalP"/>
    </source>
</evidence>
<dbReference type="InterPro" id="IPR012938">
    <property type="entry name" value="Glc/Sorbosone_DH"/>
</dbReference>
<feature type="domain" description="Glucose/Sorbosone dehydrogenase" evidence="2">
    <location>
        <begin position="41"/>
        <end position="362"/>
    </location>
</feature>
<comment type="caution">
    <text evidence="3">The sequence shown here is derived from an EMBL/GenBank/DDBJ whole genome shotgun (WGS) entry which is preliminary data.</text>
</comment>
<reference evidence="3 4" key="1">
    <citation type="submission" date="2019-06" db="EMBL/GenBank/DDBJ databases">
        <title>A novel bacterium of genus Amaricoccus, isolated from marine sediment.</title>
        <authorList>
            <person name="Huang H."/>
            <person name="Mo K."/>
            <person name="Hu Y."/>
        </authorList>
    </citation>
    <scope>NUCLEOTIDE SEQUENCE [LARGE SCALE GENOMIC DNA]</scope>
    <source>
        <strain evidence="3 4">HB172011</strain>
    </source>
</reference>
<dbReference type="PANTHER" id="PTHR19328">
    <property type="entry name" value="HEDGEHOG-INTERACTING PROTEIN"/>
    <property type="match status" value="1"/>
</dbReference>
<evidence type="ECO:0000313" key="3">
    <source>
        <dbReference type="EMBL" id="TPE50793.1"/>
    </source>
</evidence>
<dbReference type="Pfam" id="PF07995">
    <property type="entry name" value="GSDH"/>
    <property type="match status" value="1"/>
</dbReference>
<dbReference type="Gene3D" id="2.120.10.30">
    <property type="entry name" value="TolB, C-terminal domain"/>
    <property type="match status" value="1"/>
</dbReference>
<evidence type="ECO:0000259" key="2">
    <source>
        <dbReference type="Pfam" id="PF07995"/>
    </source>
</evidence>
<dbReference type="Proteomes" id="UP000319255">
    <property type="component" value="Unassembled WGS sequence"/>
</dbReference>
<gene>
    <name evidence="3" type="ORF">FJM51_11080</name>
</gene>
<sequence>MRLVPAGLALAILACGPGPAAAERYETSAGAVEVSRMASGLSTPWSLAFLPGNAWLVTERDGRLLLIEGGAARPVSGVPEVWARGQGGLLDVVVARDYAFSHEIFLTFAEWRGAGAATSLAVAKLDQRTAALDDVEVIFRQEPPAKGGAHFGGRVVEAPDGTLFLTLGERHERETAQYLDNDRGKIVRIRRDGAPAARNPFSGRADARAEIWSFGHRNPQGIAMGPDGALWETEHGPQGGDEVNRIAPGRNYGWPVVTFGEEYGGGAIGRGTGAPGMEAPLHVWTPSIAPSGLMVYSGELWPEWKGDLFAGSLKYDFISRLSPDGRDELERMFQGEFARIRDIREAPDGAIWFIAESDGAVWRMVPAPGS</sequence>
<evidence type="ECO:0000313" key="4">
    <source>
        <dbReference type="Proteomes" id="UP000319255"/>
    </source>
</evidence>
<name>A0A501WLY0_9RHOB</name>
<feature type="chain" id="PRO_5021458601" evidence="1">
    <location>
        <begin position="23"/>
        <end position="370"/>
    </location>
</feature>
<accession>A0A501WLY0</accession>
<dbReference type="EMBL" id="VFRP01000009">
    <property type="protein sequence ID" value="TPE50793.1"/>
    <property type="molecule type" value="Genomic_DNA"/>
</dbReference>
<dbReference type="RefSeq" id="WP_140454207.1">
    <property type="nucleotide sequence ID" value="NZ_VFRP01000009.1"/>
</dbReference>
<dbReference type="InterPro" id="IPR011042">
    <property type="entry name" value="6-blade_b-propeller_TolB-like"/>
</dbReference>
<protein>
    <submittedName>
        <fullName evidence="3">PQQ-dependent sugar dehydrogenase</fullName>
    </submittedName>
</protein>
<keyword evidence="4" id="KW-1185">Reference proteome</keyword>
<organism evidence="3 4">
    <name type="scientific">Amaricoccus solimangrovi</name>
    <dbReference type="NCBI Taxonomy" id="2589815"/>
    <lineage>
        <taxon>Bacteria</taxon>
        <taxon>Pseudomonadati</taxon>
        <taxon>Pseudomonadota</taxon>
        <taxon>Alphaproteobacteria</taxon>
        <taxon>Rhodobacterales</taxon>
        <taxon>Paracoccaceae</taxon>
        <taxon>Amaricoccus</taxon>
    </lineage>
</organism>
<dbReference type="OrthoDB" id="9770043at2"/>
<feature type="signal peptide" evidence="1">
    <location>
        <begin position="1"/>
        <end position="22"/>
    </location>
</feature>
<dbReference type="PANTHER" id="PTHR19328:SF75">
    <property type="entry name" value="ALDOSE SUGAR DEHYDROGENASE YLII"/>
    <property type="match status" value="1"/>
</dbReference>